<organism evidence="1 2">
    <name type="scientific">Telmatocola sphagniphila</name>
    <dbReference type="NCBI Taxonomy" id="1123043"/>
    <lineage>
        <taxon>Bacteria</taxon>
        <taxon>Pseudomonadati</taxon>
        <taxon>Planctomycetota</taxon>
        <taxon>Planctomycetia</taxon>
        <taxon>Gemmatales</taxon>
        <taxon>Gemmataceae</taxon>
    </lineage>
</organism>
<dbReference type="RefSeq" id="WP_213495771.1">
    <property type="nucleotide sequence ID" value="NZ_CP074694.1"/>
</dbReference>
<dbReference type="EMBL" id="CP074694">
    <property type="protein sequence ID" value="QVL31659.1"/>
    <property type="molecule type" value="Genomic_DNA"/>
</dbReference>
<sequence length="70" mass="8376">MVVTSQTTPFLVQKINNRQEQDNRCRLAVQLVLEVQMIQRLAIILEINSPNLYRWIFWHKVRGEERLKAV</sequence>
<gene>
    <name evidence="1" type="ORF">KIH39_22880</name>
</gene>
<accession>A0A8E6B5I0</accession>
<evidence type="ECO:0000313" key="2">
    <source>
        <dbReference type="Proteomes" id="UP000676194"/>
    </source>
</evidence>
<keyword evidence="2" id="KW-1185">Reference proteome</keyword>
<evidence type="ECO:0000313" key="1">
    <source>
        <dbReference type="EMBL" id="QVL31659.1"/>
    </source>
</evidence>
<protein>
    <submittedName>
        <fullName evidence="1">Uncharacterized protein</fullName>
    </submittedName>
</protein>
<reference evidence="1" key="1">
    <citation type="submission" date="2021-05" db="EMBL/GenBank/DDBJ databases">
        <title>Complete genome sequence of the cellulolytic planctomycete Telmatocola sphagniphila SP2T and characterization of the first cellulase from planctomycetes.</title>
        <authorList>
            <person name="Rakitin A.L."/>
            <person name="Beletsky A.V."/>
            <person name="Naumoff D.G."/>
            <person name="Kulichevskaya I.S."/>
            <person name="Mardanov A.V."/>
            <person name="Ravin N.V."/>
            <person name="Dedysh S.N."/>
        </authorList>
    </citation>
    <scope>NUCLEOTIDE SEQUENCE</scope>
    <source>
        <strain evidence="1">SP2T</strain>
    </source>
</reference>
<proteinExistence type="predicted"/>
<dbReference type="Proteomes" id="UP000676194">
    <property type="component" value="Chromosome"/>
</dbReference>
<dbReference type="KEGG" id="tsph:KIH39_22880"/>
<dbReference type="AlphaFoldDB" id="A0A8E6B5I0"/>
<name>A0A8E6B5I0_9BACT</name>